<protein>
    <submittedName>
        <fullName evidence="1">Uncharacterized protein</fullName>
    </submittedName>
</protein>
<keyword evidence="2" id="KW-1185">Reference proteome</keyword>
<dbReference type="RefSeq" id="XP_037223593.1">
    <property type="nucleotide sequence ID" value="XM_037360708.1"/>
</dbReference>
<dbReference type="EMBL" id="JACAZF010000003">
    <property type="protein sequence ID" value="KAF7310143.1"/>
    <property type="molecule type" value="Genomic_DNA"/>
</dbReference>
<dbReference type="OrthoDB" id="74360at2759"/>
<gene>
    <name evidence="1" type="ORF">MIND_00387700</name>
</gene>
<dbReference type="SUPFAM" id="SSF51905">
    <property type="entry name" value="FAD/NAD(P)-binding domain"/>
    <property type="match status" value="1"/>
</dbReference>
<proteinExistence type="predicted"/>
<accession>A0A8H6WCV6</accession>
<reference evidence="1" key="1">
    <citation type="submission" date="2020-05" db="EMBL/GenBank/DDBJ databases">
        <title>Mycena genomes resolve the evolution of fungal bioluminescence.</title>
        <authorList>
            <person name="Tsai I.J."/>
        </authorList>
    </citation>
    <scope>NUCLEOTIDE SEQUENCE</scope>
    <source>
        <strain evidence="1">171206Taipei</strain>
    </source>
</reference>
<dbReference type="Proteomes" id="UP000636479">
    <property type="component" value="Unassembled WGS sequence"/>
</dbReference>
<comment type="caution">
    <text evidence="1">The sequence shown here is derived from an EMBL/GenBank/DDBJ whole genome shotgun (WGS) entry which is preliminary data.</text>
</comment>
<sequence length="249" mass="25906">MYAVIHDEGGVSIDDCTVLDMGCAQLIIDGKVKVKQGVDITHFERDAVVFADGSKIEADVVVLAWVHPLHIHPLTLIIFSASSTGYGALTERYADILGAWPADAPVWGMDAEGRDAPRVSADGTKRAVVCAGGVPAGAVHEQALGDADIGGGGRHCVNLSPLFIHIESLCLVNHTQPSLNLFSSSHDDVAVSATASSGCPLSDALQSATPPSGAEVLLTHNHPPLAGSTTAQLMREFIDAAKKGVRSDS</sequence>
<dbReference type="InterPro" id="IPR036188">
    <property type="entry name" value="FAD/NAD-bd_sf"/>
</dbReference>
<organism evidence="1 2">
    <name type="scientific">Mycena indigotica</name>
    <dbReference type="NCBI Taxonomy" id="2126181"/>
    <lineage>
        <taxon>Eukaryota</taxon>
        <taxon>Fungi</taxon>
        <taxon>Dikarya</taxon>
        <taxon>Basidiomycota</taxon>
        <taxon>Agaricomycotina</taxon>
        <taxon>Agaricomycetes</taxon>
        <taxon>Agaricomycetidae</taxon>
        <taxon>Agaricales</taxon>
        <taxon>Marasmiineae</taxon>
        <taxon>Mycenaceae</taxon>
        <taxon>Mycena</taxon>
    </lineage>
</organism>
<name>A0A8H6WCV6_9AGAR</name>
<evidence type="ECO:0000313" key="1">
    <source>
        <dbReference type="EMBL" id="KAF7310143.1"/>
    </source>
</evidence>
<evidence type="ECO:0000313" key="2">
    <source>
        <dbReference type="Proteomes" id="UP000636479"/>
    </source>
</evidence>
<dbReference type="AlphaFoldDB" id="A0A8H6WCV6"/>
<dbReference type="GeneID" id="59343224"/>